<proteinExistence type="predicted"/>
<dbReference type="AlphaFoldDB" id="A0A9X0YUX0"/>
<gene>
    <name evidence="1" type="ORF">J2Z64_003070</name>
</gene>
<dbReference type="RefSeq" id="WP_245347791.1">
    <property type="nucleotide sequence ID" value="NZ_JAGGMB010000010.1"/>
</dbReference>
<keyword evidence="2" id="KW-1185">Reference proteome</keyword>
<dbReference type="Proteomes" id="UP001138793">
    <property type="component" value="Unassembled WGS sequence"/>
</dbReference>
<accession>A0A9X0YUX0</accession>
<evidence type="ECO:0000313" key="2">
    <source>
        <dbReference type="Proteomes" id="UP001138793"/>
    </source>
</evidence>
<dbReference type="EMBL" id="JAGGMB010000010">
    <property type="protein sequence ID" value="MBP2078802.1"/>
    <property type="molecule type" value="Genomic_DNA"/>
</dbReference>
<comment type="caution">
    <text evidence="1">The sequence shown here is derived from an EMBL/GenBank/DDBJ whole genome shotgun (WGS) entry which is preliminary data.</text>
</comment>
<name>A0A9X0YUX0_9BACI</name>
<organism evidence="1 2">
    <name type="scientific">Oceanobacillus polygoni</name>
    <dbReference type="NCBI Taxonomy" id="1235259"/>
    <lineage>
        <taxon>Bacteria</taxon>
        <taxon>Bacillati</taxon>
        <taxon>Bacillota</taxon>
        <taxon>Bacilli</taxon>
        <taxon>Bacillales</taxon>
        <taxon>Bacillaceae</taxon>
        <taxon>Oceanobacillus</taxon>
    </lineage>
</organism>
<evidence type="ECO:0000313" key="1">
    <source>
        <dbReference type="EMBL" id="MBP2078802.1"/>
    </source>
</evidence>
<protein>
    <submittedName>
        <fullName evidence="1">Uncharacterized protein</fullName>
    </submittedName>
</protein>
<reference evidence="1" key="1">
    <citation type="submission" date="2021-03" db="EMBL/GenBank/DDBJ databases">
        <title>Genomic Encyclopedia of Type Strains, Phase IV (KMG-IV): sequencing the most valuable type-strain genomes for metagenomic binning, comparative biology and taxonomic classification.</title>
        <authorList>
            <person name="Goeker M."/>
        </authorList>
    </citation>
    <scope>NUCLEOTIDE SEQUENCE</scope>
    <source>
        <strain evidence="1">DSM 107338</strain>
    </source>
</reference>
<sequence>MANKHLFLFGGSPPFGKILGRKFADLPLNSKGKIAILFVERKGWKEYMRRYTNVLEANGVTNFFYLPLSLNQIAQNINVLLSWNNHWWWRDGAIS</sequence>